<evidence type="ECO:0000256" key="1">
    <source>
        <dbReference type="SAM" id="MobiDB-lite"/>
    </source>
</evidence>
<reference evidence="2 3" key="1">
    <citation type="submission" date="2017-07" db="EMBL/GenBank/DDBJ databases">
        <authorList>
            <person name="Talla V."/>
            <person name="Backstrom N."/>
        </authorList>
    </citation>
    <scope>NUCLEOTIDE SEQUENCE [LARGE SCALE GENOMIC DNA]</scope>
</reference>
<feature type="region of interest" description="Disordered" evidence="1">
    <location>
        <begin position="725"/>
        <end position="748"/>
    </location>
</feature>
<feature type="compositionally biased region" description="Low complexity" evidence="1">
    <location>
        <begin position="1104"/>
        <end position="1126"/>
    </location>
</feature>
<feature type="compositionally biased region" description="Basic and acidic residues" evidence="1">
    <location>
        <begin position="1205"/>
        <end position="1219"/>
    </location>
</feature>
<feature type="compositionally biased region" description="Basic and acidic residues" evidence="1">
    <location>
        <begin position="734"/>
        <end position="744"/>
    </location>
</feature>
<feature type="compositionally biased region" description="Polar residues" evidence="1">
    <location>
        <begin position="1170"/>
        <end position="1181"/>
    </location>
</feature>
<proteinExistence type="predicted"/>
<feature type="compositionally biased region" description="Basic and acidic residues" evidence="1">
    <location>
        <begin position="1033"/>
        <end position="1052"/>
    </location>
</feature>
<feature type="compositionally biased region" description="Polar residues" evidence="1">
    <location>
        <begin position="1094"/>
        <end position="1103"/>
    </location>
</feature>
<feature type="compositionally biased region" description="Basic and acidic residues" evidence="1">
    <location>
        <begin position="1079"/>
        <end position="1090"/>
    </location>
</feature>
<feature type="compositionally biased region" description="Polar residues" evidence="1">
    <location>
        <begin position="463"/>
        <end position="480"/>
    </location>
</feature>
<feature type="region of interest" description="Disordered" evidence="1">
    <location>
        <begin position="463"/>
        <end position="482"/>
    </location>
</feature>
<organism evidence="2 3">
    <name type="scientific">Leptidea sinapis</name>
    <dbReference type="NCBI Taxonomy" id="189913"/>
    <lineage>
        <taxon>Eukaryota</taxon>
        <taxon>Metazoa</taxon>
        <taxon>Ecdysozoa</taxon>
        <taxon>Arthropoda</taxon>
        <taxon>Hexapoda</taxon>
        <taxon>Insecta</taxon>
        <taxon>Pterygota</taxon>
        <taxon>Neoptera</taxon>
        <taxon>Endopterygota</taxon>
        <taxon>Lepidoptera</taxon>
        <taxon>Glossata</taxon>
        <taxon>Ditrysia</taxon>
        <taxon>Papilionoidea</taxon>
        <taxon>Pieridae</taxon>
        <taxon>Dismorphiinae</taxon>
        <taxon>Leptidea</taxon>
    </lineage>
</organism>
<protein>
    <recommendedName>
        <fullName evidence="4">PIN domain-containing protein</fullName>
    </recommendedName>
</protein>
<dbReference type="Proteomes" id="UP000324832">
    <property type="component" value="Unassembled WGS sequence"/>
</dbReference>
<feature type="region of interest" description="Disordered" evidence="1">
    <location>
        <begin position="500"/>
        <end position="566"/>
    </location>
</feature>
<feature type="compositionally biased region" description="Polar residues" evidence="1">
    <location>
        <begin position="543"/>
        <end position="556"/>
    </location>
</feature>
<feature type="compositionally biased region" description="Polar residues" evidence="1">
    <location>
        <begin position="595"/>
        <end position="609"/>
    </location>
</feature>
<feature type="compositionally biased region" description="Low complexity" evidence="1">
    <location>
        <begin position="1016"/>
        <end position="1027"/>
    </location>
</feature>
<evidence type="ECO:0000313" key="3">
    <source>
        <dbReference type="Proteomes" id="UP000324832"/>
    </source>
</evidence>
<feature type="compositionally biased region" description="Polar residues" evidence="1">
    <location>
        <begin position="1055"/>
        <end position="1064"/>
    </location>
</feature>
<gene>
    <name evidence="2" type="ORF">LSINAPIS_LOCUS8966</name>
</gene>
<feature type="region of interest" description="Disordered" evidence="1">
    <location>
        <begin position="177"/>
        <end position="197"/>
    </location>
</feature>
<feature type="region of interest" description="Disordered" evidence="1">
    <location>
        <begin position="579"/>
        <end position="641"/>
    </location>
</feature>
<feature type="compositionally biased region" description="Polar residues" evidence="1">
    <location>
        <begin position="181"/>
        <end position="196"/>
    </location>
</feature>
<feature type="compositionally biased region" description="Basic residues" evidence="1">
    <location>
        <begin position="618"/>
        <end position="628"/>
    </location>
</feature>
<feature type="compositionally biased region" description="Basic and acidic residues" evidence="1">
    <location>
        <begin position="942"/>
        <end position="960"/>
    </location>
</feature>
<name>A0A5E4QKV3_9NEOP</name>
<evidence type="ECO:0000313" key="2">
    <source>
        <dbReference type="EMBL" id="VVC97749.1"/>
    </source>
</evidence>
<dbReference type="EMBL" id="FZQP02003322">
    <property type="protein sequence ID" value="VVC97749.1"/>
    <property type="molecule type" value="Genomic_DNA"/>
</dbReference>
<feature type="region of interest" description="Disordered" evidence="1">
    <location>
        <begin position="1156"/>
        <end position="1232"/>
    </location>
</feature>
<feature type="region of interest" description="Disordered" evidence="1">
    <location>
        <begin position="924"/>
        <end position="1126"/>
    </location>
</feature>
<keyword evidence="3" id="KW-1185">Reference proteome</keyword>
<feature type="region of interest" description="Disordered" evidence="1">
    <location>
        <begin position="237"/>
        <end position="256"/>
    </location>
</feature>
<feature type="compositionally biased region" description="Polar residues" evidence="1">
    <location>
        <begin position="629"/>
        <end position="639"/>
    </location>
</feature>
<feature type="compositionally biased region" description="Polar residues" evidence="1">
    <location>
        <begin position="520"/>
        <end position="535"/>
    </location>
</feature>
<sequence>MNKEFLQVVLASSSVQAVDKSDSNVWIICKSTKYPHLPYYFNTSTGEAVWNLCEAEITKARKTALINQQKIHNFPEPTESPNDLSLHQIIRSRKFGQRNVYNKQIINNHFSGVAFTSSDSVGTHDNLTPILQYPSLNNVPSCSDTSQMSNLHDIPQTVNSNTCIPLSERFQKFYHTDSTETDTQNSKATPSKQIFQRNGEGHKIFPHNFDLRYKLSHMRLSQQMINLEPDRNIAEDQHQRVNKETSAPYTNEDEVSPNSETIRSILRIDSATLSDIWYLVADKDVFIYNIDIIHTIINADNICCLMIPKIVMEEIERDASQLENSEPHRAVLYIYNALESEKAIIDEKFNSNSGWNPLIDCCAKLVRENSQVECSKMFSFPLITVEDFKFSLLQYKSRSSDCNIDLNTTGVQTEDITCKVETAVQTDYALDVEMDETTFIQQSYTFNESSTFGEIEIVSPNSNLRTPLKNPQSFTSNTDMIPTYDHEHFSTTDIQITSEEIENVPANTGERPRLRKRSRSVTNKSFKPSNLSSNEMKLRRTRSVINKSHASESSLISKDEQEDPSNAVIQTAEVENISANATANLERRRLRGSTHNKQYFPNTTTQNSTEELKNKSPNQKKRRLKRSRSVASKSHTSESVKMFPKNYKASYSDAVIQETVNISGNMERYIRRRKSRRVKKKSTTIKSGISPKEAQKIPSNMDIQTTTEQIKNISTMPKQNAFRKRCRSLTNKSHTSESSDKREIDEQESIFQRTSSDFMKSFGKSKTVSWDPIEMKSNVKLRNINTKDDKLTITVHCKPTHEISDDTNVMFEITSQAMEDYLKMNIDEWISRFVQIMEEALTQILQQEPSFILSTLPPPWTIIEAVGCVKRKFHTDSDITDAANKLYNVLFEAGGIRGVKETSTVPQYSVQGVHKLNPKQLMTSSNSLLSSSPIPTKSTTDVCDKRSTESSRTPVEKSDSKQLMTSPLAAVSSPPLPITPSIDTSDMSDKSKSTKSPKTPVHKLNPKQLMKSSHNIFSSSPFPIKPSRATTDICDKRKTTESPRTPLEKSDLDQLISSPLSAVSSPRLPITPSGETTDASDKCKNLESPKTRINKSNPKQPITSPLDSVSSPPVPITTSRDTTDTSIKIKTTNSPVKLVRKLNLIQPMTSALAAVSSPLHPVNSARDTTDPSGKSKTTESPKNLCKTRSKSASNDFNENKAALGTRDDESQEVHNDTFETSRNNDNTDYDDHIENNSVYEKAEANAVTIAKDVKEIFEFIIRFCKESEAELREGVARAKKERIKFSASRIIPRRANGGDENKLPDSIKTACIENGLEKLQYYRDFINECLVVRKDIQNCLSHLIEATEE</sequence>
<evidence type="ECO:0008006" key="4">
    <source>
        <dbReference type="Google" id="ProtNLM"/>
    </source>
</evidence>
<accession>A0A5E4QKV3</accession>